<gene>
    <name evidence="2" type="ORF">AKAME5_000160500</name>
</gene>
<organism evidence="2 3">
    <name type="scientific">Lates japonicus</name>
    <name type="common">Japanese lates</name>
    <dbReference type="NCBI Taxonomy" id="270547"/>
    <lineage>
        <taxon>Eukaryota</taxon>
        <taxon>Metazoa</taxon>
        <taxon>Chordata</taxon>
        <taxon>Craniata</taxon>
        <taxon>Vertebrata</taxon>
        <taxon>Euteleostomi</taxon>
        <taxon>Actinopterygii</taxon>
        <taxon>Neopterygii</taxon>
        <taxon>Teleostei</taxon>
        <taxon>Neoteleostei</taxon>
        <taxon>Acanthomorphata</taxon>
        <taxon>Carangaria</taxon>
        <taxon>Carangaria incertae sedis</taxon>
        <taxon>Centropomidae</taxon>
        <taxon>Lates</taxon>
    </lineage>
</organism>
<dbReference type="EMBL" id="BRZM01000003">
    <property type="protein sequence ID" value="GLD47424.1"/>
    <property type="molecule type" value="Genomic_DNA"/>
</dbReference>
<dbReference type="GO" id="GO:0150105">
    <property type="term" value="P:protein localization to cell-cell junction"/>
    <property type="evidence" value="ECO:0007669"/>
    <property type="project" value="TreeGrafter"/>
</dbReference>
<evidence type="ECO:0000313" key="3">
    <source>
        <dbReference type="Proteomes" id="UP001279410"/>
    </source>
</evidence>
<dbReference type="GO" id="GO:0005886">
    <property type="term" value="C:plasma membrane"/>
    <property type="evidence" value="ECO:0007669"/>
    <property type="project" value="TreeGrafter"/>
</dbReference>
<dbReference type="GO" id="GO:0045216">
    <property type="term" value="P:cell-cell junction organization"/>
    <property type="evidence" value="ECO:0007669"/>
    <property type="project" value="TreeGrafter"/>
</dbReference>
<dbReference type="GO" id="GO:0050839">
    <property type="term" value="F:cell adhesion molecule binding"/>
    <property type="evidence" value="ECO:0007669"/>
    <property type="project" value="TreeGrafter"/>
</dbReference>
<dbReference type="PANTHER" id="PTHR13865:SF25">
    <property type="entry name" value="TIGHT JUNCTION PROTEIN ZO-1"/>
    <property type="match status" value="1"/>
</dbReference>
<protein>
    <submittedName>
        <fullName evidence="2">Tight junction protein ZO-1-like protein</fullName>
    </submittedName>
</protein>
<sequence>MALKMMGFGFGIAISGGRDNPHFQVEASIVISDVLKEGPAEGLLHGQETGRRCQAVRKRTRVVGMMARAPRWCGGQSAYRQRRPGTVGVMTWRSSSVTGPRYLARKASHSALIARSQASSAPPRPLRSPSSSP</sequence>
<dbReference type="Gene3D" id="2.30.42.10">
    <property type="match status" value="1"/>
</dbReference>
<proteinExistence type="predicted"/>
<dbReference type="GO" id="GO:0005923">
    <property type="term" value="C:bicellular tight junction"/>
    <property type="evidence" value="ECO:0007669"/>
    <property type="project" value="TreeGrafter"/>
</dbReference>
<dbReference type="GO" id="GO:0098609">
    <property type="term" value="P:cell-cell adhesion"/>
    <property type="evidence" value="ECO:0007669"/>
    <property type="project" value="TreeGrafter"/>
</dbReference>
<dbReference type="PANTHER" id="PTHR13865">
    <property type="entry name" value="TIGHT JUNCTION PROTEIN"/>
    <property type="match status" value="1"/>
</dbReference>
<name>A0AAD3M4V0_LATJO</name>
<evidence type="ECO:0000313" key="2">
    <source>
        <dbReference type="EMBL" id="GLD47424.1"/>
    </source>
</evidence>
<dbReference type="Proteomes" id="UP001279410">
    <property type="component" value="Unassembled WGS sequence"/>
</dbReference>
<reference evidence="2" key="1">
    <citation type="submission" date="2022-08" db="EMBL/GenBank/DDBJ databases">
        <title>Genome sequencing of akame (Lates japonicus).</title>
        <authorList>
            <person name="Hashiguchi Y."/>
            <person name="Takahashi H."/>
        </authorList>
    </citation>
    <scope>NUCLEOTIDE SEQUENCE</scope>
    <source>
        <strain evidence="2">Kochi</strain>
    </source>
</reference>
<feature type="region of interest" description="Disordered" evidence="1">
    <location>
        <begin position="113"/>
        <end position="133"/>
    </location>
</feature>
<dbReference type="SUPFAM" id="SSF50156">
    <property type="entry name" value="PDZ domain-like"/>
    <property type="match status" value="1"/>
</dbReference>
<dbReference type="InterPro" id="IPR036034">
    <property type="entry name" value="PDZ_sf"/>
</dbReference>
<evidence type="ECO:0000256" key="1">
    <source>
        <dbReference type="SAM" id="MobiDB-lite"/>
    </source>
</evidence>
<dbReference type="GO" id="GO:1905605">
    <property type="term" value="P:positive regulation of blood-brain barrier permeability"/>
    <property type="evidence" value="ECO:0007669"/>
    <property type="project" value="TreeGrafter"/>
</dbReference>
<feature type="compositionally biased region" description="Pro residues" evidence="1">
    <location>
        <begin position="122"/>
        <end position="133"/>
    </location>
</feature>
<dbReference type="AlphaFoldDB" id="A0AAD3M4V0"/>
<accession>A0AAD3M4V0</accession>
<keyword evidence="3" id="KW-1185">Reference proteome</keyword>
<dbReference type="GO" id="GO:0090557">
    <property type="term" value="P:establishment of endothelial intestinal barrier"/>
    <property type="evidence" value="ECO:0007669"/>
    <property type="project" value="TreeGrafter"/>
</dbReference>
<comment type="caution">
    <text evidence="2">The sequence shown here is derived from an EMBL/GenBank/DDBJ whole genome shotgun (WGS) entry which is preliminary data.</text>
</comment>